<evidence type="ECO:0000313" key="3">
    <source>
        <dbReference type="Proteomes" id="UP000015527"/>
    </source>
</evidence>
<reference evidence="2 3" key="1">
    <citation type="journal article" date="2013" name="Genome Announc.">
        <title>Genome Sequence of Novosphingobium lindaniclasticum LE124T, Isolated from a Hexachlorocyclohexane Dumpsite.</title>
        <authorList>
            <person name="Saxena A."/>
            <person name="Nayyar N."/>
            <person name="Sangwan N."/>
            <person name="Kumari R."/>
            <person name="Khurana J.P."/>
            <person name="Lal R."/>
        </authorList>
    </citation>
    <scope>NUCLEOTIDE SEQUENCE [LARGE SCALE GENOMIC DNA]</scope>
    <source>
        <strain evidence="2 3">LE124</strain>
    </source>
</reference>
<name>T0JCS0_9SPHN</name>
<proteinExistence type="predicted"/>
<feature type="domain" description="PDZ" evidence="1">
    <location>
        <begin position="35"/>
        <end position="132"/>
    </location>
</feature>
<dbReference type="Pfam" id="PF17820">
    <property type="entry name" value="PDZ_6"/>
    <property type="match status" value="1"/>
</dbReference>
<dbReference type="RefSeq" id="WP_021232127.1">
    <property type="nucleotide sequence ID" value="NZ_ATHL01000003.1"/>
</dbReference>
<dbReference type="Gene3D" id="2.30.42.10">
    <property type="match status" value="1"/>
</dbReference>
<dbReference type="Proteomes" id="UP000015527">
    <property type="component" value="Unassembled WGS sequence"/>
</dbReference>
<dbReference type="InterPro" id="IPR001478">
    <property type="entry name" value="PDZ"/>
</dbReference>
<evidence type="ECO:0000313" key="2">
    <source>
        <dbReference type="EMBL" id="EQB19674.1"/>
    </source>
</evidence>
<dbReference type="SMART" id="SM00228">
    <property type="entry name" value="PDZ"/>
    <property type="match status" value="1"/>
</dbReference>
<gene>
    <name evidence="2" type="ORF">L284_00645</name>
</gene>
<comment type="caution">
    <text evidence="2">The sequence shown here is derived from an EMBL/GenBank/DDBJ whole genome shotgun (WGS) entry which is preliminary data.</text>
</comment>
<dbReference type="PATRIC" id="fig|1096930.3.peg.131"/>
<dbReference type="AlphaFoldDB" id="T0JCS0"/>
<protein>
    <recommendedName>
        <fullName evidence="1">PDZ domain-containing protein</fullName>
    </recommendedName>
</protein>
<dbReference type="InterPro" id="IPR041489">
    <property type="entry name" value="PDZ_6"/>
</dbReference>
<dbReference type="EMBL" id="ATHL01000003">
    <property type="protein sequence ID" value="EQB19674.1"/>
    <property type="molecule type" value="Genomic_DNA"/>
</dbReference>
<keyword evidence="3" id="KW-1185">Reference proteome</keyword>
<dbReference type="SUPFAM" id="SSF50156">
    <property type="entry name" value="PDZ domain-like"/>
    <property type="match status" value="1"/>
</dbReference>
<dbReference type="InterPro" id="IPR036034">
    <property type="entry name" value="PDZ_sf"/>
</dbReference>
<organism evidence="2 3">
    <name type="scientific">Novosphingobium lindaniclasticum LE124</name>
    <dbReference type="NCBI Taxonomy" id="1096930"/>
    <lineage>
        <taxon>Bacteria</taxon>
        <taxon>Pseudomonadati</taxon>
        <taxon>Pseudomonadota</taxon>
        <taxon>Alphaproteobacteria</taxon>
        <taxon>Sphingomonadales</taxon>
        <taxon>Sphingomonadaceae</taxon>
        <taxon>Novosphingobium</taxon>
    </lineage>
</organism>
<evidence type="ECO:0000259" key="1">
    <source>
        <dbReference type="SMART" id="SM00228"/>
    </source>
</evidence>
<sequence length="148" mass="15804">MTDLNDRKNRILGLLPMLGALLAVTGALTWGDIWAQRHFNLIGPSLSRPHGASPGEAWRKVLDFTADPVPGPRPGLVITSVRSRGHAEKAGLLVGDWIESVDGHAPPTLQALAEELSARGQAPIHLKVVHQGAVRMIDLAREPGLSAL</sequence>
<accession>T0JCS0</accession>